<reference evidence="2 3" key="1">
    <citation type="submission" date="2018-10" db="EMBL/GenBank/DDBJ databases">
        <title>Genomic Encyclopedia of Archaeal and Bacterial Type Strains, Phase II (KMG-II): from individual species to whole genera.</title>
        <authorList>
            <person name="Goeker M."/>
        </authorList>
    </citation>
    <scope>NUCLEOTIDE SEQUENCE [LARGE SCALE GENOMIC DNA]</scope>
    <source>
        <strain evidence="2 3">DSM 15094</strain>
    </source>
</reference>
<protein>
    <submittedName>
        <fullName evidence="2">Uncharacterized protein</fullName>
    </submittedName>
</protein>
<keyword evidence="1" id="KW-0472">Membrane</keyword>
<dbReference type="AlphaFoldDB" id="A0A495S6N6"/>
<feature type="transmembrane region" description="Helical" evidence="1">
    <location>
        <begin position="22"/>
        <end position="40"/>
    </location>
</feature>
<name>A0A495S6N6_9FLAO</name>
<dbReference type="EMBL" id="RBXA01000001">
    <property type="protein sequence ID" value="RKS95485.1"/>
    <property type="molecule type" value="Genomic_DNA"/>
</dbReference>
<comment type="caution">
    <text evidence="2">The sequence shown here is derived from an EMBL/GenBank/DDBJ whole genome shotgun (WGS) entry which is preliminary data.</text>
</comment>
<evidence type="ECO:0000313" key="3">
    <source>
        <dbReference type="Proteomes" id="UP000280091"/>
    </source>
</evidence>
<gene>
    <name evidence="2" type="ORF">BC952_1172</name>
</gene>
<keyword evidence="1" id="KW-0812">Transmembrane</keyword>
<proteinExistence type="predicted"/>
<evidence type="ECO:0000256" key="1">
    <source>
        <dbReference type="SAM" id="Phobius"/>
    </source>
</evidence>
<keyword evidence="3" id="KW-1185">Reference proteome</keyword>
<evidence type="ECO:0000313" key="2">
    <source>
        <dbReference type="EMBL" id="RKS95485.1"/>
    </source>
</evidence>
<organism evidence="2 3">
    <name type="scientific">Flavobacterium limicola</name>
    <dbReference type="NCBI Taxonomy" id="180441"/>
    <lineage>
        <taxon>Bacteria</taxon>
        <taxon>Pseudomonadati</taxon>
        <taxon>Bacteroidota</taxon>
        <taxon>Flavobacteriia</taxon>
        <taxon>Flavobacteriales</taxon>
        <taxon>Flavobacteriaceae</taxon>
        <taxon>Flavobacterium</taxon>
    </lineage>
</organism>
<accession>A0A495S6N6</accession>
<keyword evidence="1" id="KW-1133">Transmembrane helix</keyword>
<dbReference type="Proteomes" id="UP000280091">
    <property type="component" value="Unassembled WGS sequence"/>
</dbReference>
<sequence length="45" mass="5003">MLIIVVSQIFSHFVELPDLTKGLFFGIGIGMSLLAIIFDIHRTAQ</sequence>